<gene>
    <name evidence="1" type="ORF">AAG747_24435</name>
</gene>
<dbReference type="EMBL" id="JBDKWZ010000019">
    <property type="protein sequence ID" value="MEN7551092.1"/>
    <property type="molecule type" value="Genomic_DNA"/>
</dbReference>
<accession>A0AAW9SCB1</accession>
<dbReference type="AlphaFoldDB" id="A0AAW9SCB1"/>
<proteinExistence type="predicted"/>
<organism evidence="1 2">
    <name type="scientific">Rapidithrix thailandica</name>
    <dbReference type="NCBI Taxonomy" id="413964"/>
    <lineage>
        <taxon>Bacteria</taxon>
        <taxon>Pseudomonadati</taxon>
        <taxon>Bacteroidota</taxon>
        <taxon>Cytophagia</taxon>
        <taxon>Cytophagales</taxon>
        <taxon>Flammeovirgaceae</taxon>
        <taxon>Rapidithrix</taxon>
    </lineage>
</organism>
<evidence type="ECO:0000313" key="1">
    <source>
        <dbReference type="EMBL" id="MEN7551092.1"/>
    </source>
</evidence>
<dbReference type="RefSeq" id="WP_346823874.1">
    <property type="nucleotide sequence ID" value="NZ_JBDKWZ010000019.1"/>
</dbReference>
<dbReference type="Proteomes" id="UP001403385">
    <property type="component" value="Unassembled WGS sequence"/>
</dbReference>
<sequence>MIKVIKSGFWKSTGGNPFWIKVIENNVFGLGMNNVSQEYTLGEKWCHVGKGEIQDMFLYLEWSDIPGGTDELNGKIKVETLNETRMKVVEDSGSLGLSTWNRVSNKKDFADCLMSENQEING</sequence>
<keyword evidence="2" id="KW-1185">Reference proteome</keyword>
<reference evidence="1 2" key="1">
    <citation type="submission" date="2024-04" db="EMBL/GenBank/DDBJ databases">
        <title>Novel genus in family Flammeovirgaceae.</title>
        <authorList>
            <person name="Nguyen T.H."/>
            <person name="Vuong T.Q."/>
            <person name="Le H."/>
            <person name="Kim S.-G."/>
        </authorList>
    </citation>
    <scope>NUCLEOTIDE SEQUENCE [LARGE SCALE GENOMIC DNA]</scope>
    <source>
        <strain evidence="1 2">JCM 23209</strain>
    </source>
</reference>
<evidence type="ECO:0000313" key="2">
    <source>
        <dbReference type="Proteomes" id="UP001403385"/>
    </source>
</evidence>
<protein>
    <submittedName>
        <fullName evidence="1">Uncharacterized protein</fullName>
    </submittedName>
</protein>
<name>A0AAW9SCB1_9BACT</name>
<comment type="caution">
    <text evidence="1">The sequence shown here is derived from an EMBL/GenBank/DDBJ whole genome shotgun (WGS) entry which is preliminary data.</text>
</comment>